<keyword evidence="17" id="KW-1185">Reference proteome</keyword>
<dbReference type="InterPro" id="IPR008271">
    <property type="entry name" value="Ser/Thr_kinase_AS"/>
</dbReference>
<comment type="subcellular location">
    <subcellularLocation>
        <location evidence="1">Cell membrane</location>
        <topology evidence="1">Single-pass type I membrane protein</topology>
    </subcellularLocation>
</comment>
<gene>
    <name evidence="18" type="primary">LOC104605739</name>
</gene>
<dbReference type="PROSITE" id="PS50011">
    <property type="entry name" value="PROTEIN_KINASE_DOM"/>
    <property type="match status" value="1"/>
</dbReference>
<dbReference type="InterPro" id="IPR036426">
    <property type="entry name" value="Bulb-type_lectin_dom_sf"/>
</dbReference>
<dbReference type="RefSeq" id="XP_010268928.1">
    <property type="nucleotide sequence ID" value="XM_010270626.2"/>
</dbReference>
<keyword evidence="7 16" id="KW-0547">Nucleotide-binding</keyword>
<evidence type="ECO:0000256" key="5">
    <source>
        <dbReference type="ARBA" id="ARBA00022692"/>
    </source>
</evidence>
<dbReference type="InterPro" id="IPR000719">
    <property type="entry name" value="Prot_kinase_dom"/>
</dbReference>
<dbReference type="PANTHER" id="PTHR27002:SF1082">
    <property type="entry name" value="OS06G0693000 PROTEIN"/>
    <property type="match status" value="1"/>
</dbReference>
<dbReference type="InterPro" id="IPR001245">
    <property type="entry name" value="Ser-Thr/Tyr_kinase_cat_dom"/>
</dbReference>
<dbReference type="GO" id="GO:0106310">
    <property type="term" value="F:protein serine kinase activity"/>
    <property type="evidence" value="ECO:0007669"/>
    <property type="project" value="RHEA"/>
</dbReference>
<evidence type="ECO:0000256" key="4">
    <source>
        <dbReference type="ARBA" id="ARBA00022679"/>
    </source>
</evidence>
<evidence type="ECO:0000256" key="11">
    <source>
        <dbReference type="ARBA" id="ARBA00023136"/>
    </source>
</evidence>
<dbReference type="PIRSF" id="PIRSF000641">
    <property type="entry name" value="SRK"/>
    <property type="match status" value="1"/>
</dbReference>
<dbReference type="Gene3D" id="1.10.510.10">
    <property type="entry name" value="Transferase(Phosphotransferase) domain 1"/>
    <property type="match status" value="1"/>
</dbReference>
<keyword evidence="2" id="KW-1003">Cell membrane</keyword>
<dbReference type="Gene3D" id="3.30.200.20">
    <property type="entry name" value="Phosphorylase Kinase, domain 1"/>
    <property type="match status" value="1"/>
</dbReference>
<sequence>MDGTMGFAKFNSCCGCFVSSFLLVLWFCLPSILCLSNSNIITSTQNITDPETMVSPNSIFKLGFFSPENSTNRYVGIWYNNMSELTVVWVANREKPLTDSSGTVMIANNGNLVVLDGQKTVIWSTSASNISQNSSAQLLDSGNLVLQQGISNDGNNTVSGGILWQSFLHPSDTFLPNMKLGTNVKTGEKQLLTAWKDQSNPSIGTFSAAVVPLNIPQVFIWNGSSPYWRSGPWNNRIFLGVPDMQSVYLDGFNLDSDSKVGRAYLSFSFVSDPLFARFVMDPEGKLVEYRWDEENNNWFIKWSAPNTECDIYGNCGPFGSCNALDSPICSCSEGFTPKSTEEWGKGNWSGGCVRRTQLQCERSNSTGEVGKADGFLKVNMMKVPDFADWSAAADIKQCEEQCLSNCSCTAYAFDINIGCMYWSGSLIDMQKFSSGGVDLYIRLAYSEFGRKDSKVIIITTVVIGTAIIGVITYFSWMWTAKLRGRKKMKKNMDLGEVSTDLSDVGMLEDGIMTSKRRELPAFELEDLAKATNYFDTANKLGEGGFGIVYKGTLLDGQEIAVKKLSKSSGQGVEEFKNEVMVISQLQHRNLVRLLGCCIHGEEKMLIYEYMANKSLDAILFDPTKRTLLDWKKRFHIIEGIGRGLLYLHRDSRLKIIHRDLKASNVLLDEELNPKISDFGMARIFGGSQDEANTKRVVGTYGYMSPEYAMEGRFSEKSDVFSFGILLLEIVSGRKNNSFFQEEAPSNLLGHVWKLWSEGTILEMIDPALLEPSIQVEVMTCIHVGLLCVQEFAKDRPTMSSVMSMLSCEIATLPTPKQPGFIQRQITSDTESSSRNHNIFSVNDVSITICQAR</sequence>
<dbReference type="Pfam" id="PF08276">
    <property type="entry name" value="PAN_2"/>
    <property type="match status" value="1"/>
</dbReference>
<dbReference type="OrthoDB" id="1934880at2759"/>
<evidence type="ECO:0000256" key="1">
    <source>
        <dbReference type="ARBA" id="ARBA00004251"/>
    </source>
</evidence>
<keyword evidence="5" id="KW-0812">Transmembrane</keyword>
<dbReference type="SMART" id="SM00220">
    <property type="entry name" value="S_TKc"/>
    <property type="match status" value="1"/>
</dbReference>
<dbReference type="Proteomes" id="UP000189703">
    <property type="component" value="Unplaced"/>
</dbReference>
<dbReference type="Pfam" id="PF01453">
    <property type="entry name" value="B_lectin"/>
    <property type="match status" value="1"/>
</dbReference>
<dbReference type="OMA" id="WINRYPS"/>
<dbReference type="CDD" id="cd14066">
    <property type="entry name" value="STKc_IRAK"/>
    <property type="match status" value="1"/>
</dbReference>
<evidence type="ECO:0000256" key="16">
    <source>
        <dbReference type="PIRNR" id="PIRNR000641"/>
    </source>
</evidence>
<dbReference type="CDD" id="cd00028">
    <property type="entry name" value="B_lectin"/>
    <property type="match status" value="1"/>
</dbReference>
<dbReference type="InterPro" id="IPR011009">
    <property type="entry name" value="Kinase-like_dom_sf"/>
</dbReference>
<comment type="similarity">
    <text evidence="16">Belongs to the protein kinase superfamily. Ser/Thr protein kinase family.</text>
</comment>
<dbReference type="PROSITE" id="PS50927">
    <property type="entry name" value="BULB_LECTIN"/>
    <property type="match status" value="1"/>
</dbReference>
<evidence type="ECO:0000256" key="6">
    <source>
        <dbReference type="ARBA" id="ARBA00022729"/>
    </source>
</evidence>
<dbReference type="GeneID" id="104605739"/>
<dbReference type="CDD" id="cd00054">
    <property type="entry name" value="EGF_CA"/>
    <property type="match status" value="1"/>
</dbReference>
<dbReference type="Gene3D" id="2.90.10.10">
    <property type="entry name" value="Bulb-type lectin domain"/>
    <property type="match status" value="1"/>
</dbReference>
<dbReference type="PANTHER" id="PTHR27002">
    <property type="entry name" value="RECEPTOR-LIKE SERINE/THREONINE-PROTEIN KINASE SD1-8"/>
    <property type="match status" value="1"/>
</dbReference>
<dbReference type="GO" id="GO:0004674">
    <property type="term" value="F:protein serine/threonine kinase activity"/>
    <property type="evidence" value="ECO:0007669"/>
    <property type="project" value="UniProtKB-KW"/>
</dbReference>
<evidence type="ECO:0000256" key="2">
    <source>
        <dbReference type="ARBA" id="ARBA00022475"/>
    </source>
</evidence>
<dbReference type="InterPro" id="IPR017441">
    <property type="entry name" value="Protein_kinase_ATP_BS"/>
</dbReference>
<name>A0A1U8B0A1_NELNU</name>
<evidence type="ECO:0000313" key="18">
    <source>
        <dbReference type="RefSeq" id="XP_010268928.1"/>
    </source>
</evidence>
<evidence type="ECO:0000256" key="3">
    <source>
        <dbReference type="ARBA" id="ARBA00022527"/>
    </source>
</evidence>
<dbReference type="Pfam" id="PF07714">
    <property type="entry name" value="PK_Tyr_Ser-Thr"/>
    <property type="match status" value="1"/>
</dbReference>
<dbReference type="FunFam" id="2.90.10.10:FF:000001">
    <property type="entry name" value="G-type lectin S-receptor-like serine/threonine-protein kinase"/>
    <property type="match status" value="1"/>
</dbReference>
<dbReference type="FunFam" id="3.30.200.20:FF:000195">
    <property type="entry name" value="G-type lectin S-receptor-like serine/threonine-protein kinase"/>
    <property type="match status" value="1"/>
</dbReference>
<dbReference type="InterPro" id="IPR021820">
    <property type="entry name" value="S-locus_recpt_kinase_C"/>
</dbReference>
<dbReference type="InterPro" id="IPR024171">
    <property type="entry name" value="SRK-like_kinase"/>
</dbReference>
<comment type="catalytic activity">
    <reaction evidence="14 16">
        <text>L-threonyl-[protein] + ATP = O-phospho-L-threonyl-[protein] + ADP + H(+)</text>
        <dbReference type="Rhea" id="RHEA:46608"/>
        <dbReference type="Rhea" id="RHEA-COMP:11060"/>
        <dbReference type="Rhea" id="RHEA-COMP:11605"/>
        <dbReference type="ChEBI" id="CHEBI:15378"/>
        <dbReference type="ChEBI" id="CHEBI:30013"/>
        <dbReference type="ChEBI" id="CHEBI:30616"/>
        <dbReference type="ChEBI" id="CHEBI:61977"/>
        <dbReference type="ChEBI" id="CHEBI:456216"/>
        <dbReference type="EC" id="2.7.11.1"/>
    </reaction>
</comment>
<dbReference type="SMART" id="SM00473">
    <property type="entry name" value="PAN_AP"/>
    <property type="match status" value="1"/>
</dbReference>
<dbReference type="GO" id="GO:0005886">
    <property type="term" value="C:plasma membrane"/>
    <property type="evidence" value="ECO:0007669"/>
    <property type="project" value="UniProtKB-SubCell"/>
</dbReference>
<evidence type="ECO:0000256" key="13">
    <source>
        <dbReference type="ARBA" id="ARBA00023180"/>
    </source>
</evidence>
<evidence type="ECO:0000256" key="10">
    <source>
        <dbReference type="ARBA" id="ARBA00022989"/>
    </source>
</evidence>
<dbReference type="SUPFAM" id="SSF51110">
    <property type="entry name" value="alpha-D-mannose-specific plant lectins"/>
    <property type="match status" value="1"/>
</dbReference>
<dbReference type="CDD" id="cd01098">
    <property type="entry name" value="PAN_AP_plant"/>
    <property type="match status" value="1"/>
</dbReference>
<keyword evidence="6" id="KW-0732">Signal</keyword>
<dbReference type="SMART" id="SM00108">
    <property type="entry name" value="B_lectin"/>
    <property type="match status" value="1"/>
</dbReference>
<reference evidence="18" key="1">
    <citation type="submission" date="2025-08" db="UniProtKB">
        <authorList>
            <consortium name="RefSeq"/>
        </authorList>
    </citation>
    <scope>IDENTIFICATION</scope>
</reference>
<dbReference type="eggNOG" id="ENOG502QSUU">
    <property type="taxonomic scope" value="Eukaryota"/>
</dbReference>
<dbReference type="PROSITE" id="PS00108">
    <property type="entry name" value="PROTEIN_KINASE_ST"/>
    <property type="match status" value="1"/>
</dbReference>
<dbReference type="GO" id="GO:0005524">
    <property type="term" value="F:ATP binding"/>
    <property type="evidence" value="ECO:0007669"/>
    <property type="project" value="UniProtKB-UniRule"/>
</dbReference>
<accession>A0A1U8B0A1</accession>
<organism evidence="17 18">
    <name type="scientific">Nelumbo nucifera</name>
    <name type="common">Sacred lotus</name>
    <dbReference type="NCBI Taxonomy" id="4432"/>
    <lineage>
        <taxon>Eukaryota</taxon>
        <taxon>Viridiplantae</taxon>
        <taxon>Streptophyta</taxon>
        <taxon>Embryophyta</taxon>
        <taxon>Tracheophyta</taxon>
        <taxon>Spermatophyta</taxon>
        <taxon>Magnoliopsida</taxon>
        <taxon>Proteales</taxon>
        <taxon>Nelumbonaceae</taxon>
        <taxon>Nelumbo</taxon>
    </lineage>
</organism>
<evidence type="ECO:0000256" key="8">
    <source>
        <dbReference type="ARBA" id="ARBA00022777"/>
    </source>
</evidence>
<dbReference type="Pfam" id="PF11883">
    <property type="entry name" value="DUF3403"/>
    <property type="match status" value="1"/>
</dbReference>
<dbReference type="EC" id="2.7.11.1" evidence="16"/>
<dbReference type="KEGG" id="nnu:104605739"/>
<dbReference type="PROSITE" id="PS50948">
    <property type="entry name" value="PAN"/>
    <property type="match status" value="1"/>
</dbReference>
<proteinExistence type="inferred from homology"/>
<keyword evidence="13" id="KW-0325">Glycoprotein</keyword>
<dbReference type="FunCoup" id="A0A1U8B0A1">
    <property type="interactions" value="760"/>
</dbReference>
<dbReference type="InterPro" id="IPR000858">
    <property type="entry name" value="S_locus_glycoprot_dom"/>
</dbReference>
<keyword evidence="12" id="KW-1015">Disulfide bond</keyword>
<evidence type="ECO:0000256" key="15">
    <source>
        <dbReference type="ARBA" id="ARBA00048679"/>
    </source>
</evidence>
<evidence type="ECO:0000256" key="12">
    <source>
        <dbReference type="ARBA" id="ARBA00023157"/>
    </source>
</evidence>
<dbReference type="AlphaFoldDB" id="A0A1U8B0A1"/>
<dbReference type="PROSITE" id="PS00107">
    <property type="entry name" value="PROTEIN_KINASE_ATP"/>
    <property type="match status" value="1"/>
</dbReference>
<keyword evidence="10" id="KW-1133">Transmembrane helix</keyword>
<keyword evidence="8 16" id="KW-0418">Kinase</keyword>
<keyword evidence="9 16" id="KW-0067">ATP-binding</keyword>
<evidence type="ECO:0000256" key="14">
    <source>
        <dbReference type="ARBA" id="ARBA00047899"/>
    </source>
</evidence>
<keyword evidence="4 16" id="KW-0808">Transferase</keyword>
<dbReference type="SUPFAM" id="SSF56112">
    <property type="entry name" value="Protein kinase-like (PK-like)"/>
    <property type="match status" value="1"/>
</dbReference>
<dbReference type="FunFam" id="1.10.510.10:FF:000060">
    <property type="entry name" value="G-type lectin S-receptor-like serine/threonine-protein kinase"/>
    <property type="match status" value="1"/>
</dbReference>
<comment type="catalytic activity">
    <reaction evidence="15 16">
        <text>L-seryl-[protein] + ATP = O-phospho-L-seryl-[protein] + ADP + H(+)</text>
        <dbReference type="Rhea" id="RHEA:17989"/>
        <dbReference type="Rhea" id="RHEA-COMP:9863"/>
        <dbReference type="Rhea" id="RHEA-COMP:11604"/>
        <dbReference type="ChEBI" id="CHEBI:15378"/>
        <dbReference type="ChEBI" id="CHEBI:29999"/>
        <dbReference type="ChEBI" id="CHEBI:30616"/>
        <dbReference type="ChEBI" id="CHEBI:83421"/>
        <dbReference type="ChEBI" id="CHEBI:456216"/>
        <dbReference type="EC" id="2.7.11.1"/>
    </reaction>
</comment>
<evidence type="ECO:0000256" key="7">
    <source>
        <dbReference type="ARBA" id="ARBA00022741"/>
    </source>
</evidence>
<dbReference type="InterPro" id="IPR003609">
    <property type="entry name" value="Pan_app"/>
</dbReference>
<evidence type="ECO:0000256" key="9">
    <source>
        <dbReference type="ARBA" id="ARBA00022840"/>
    </source>
</evidence>
<dbReference type="Pfam" id="PF00954">
    <property type="entry name" value="S_locus_glycop"/>
    <property type="match status" value="1"/>
</dbReference>
<keyword evidence="11" id="KW-0472">Membrane</keyword>
<keyword evidence="3 16" id="KW-0723">Serine/threonine-protein kinase</keyword>
<evidence type="ECO:0000313" key="17">
    <source>
        <dbReference type="Proteomes" id="UP000189703"/>
    </source>
</evidence>
<dbReference type="InterPro" id="IPR001480">
    <property type="entry name" value="Bulb-type_lectin_dom"/>
</dbReference>
<protein>
    <recommendedName>
        <fullName evidence="16">Receptor-like serine/threonine-protein kinase</fullName>
        <ecNumber evidence="16">2.7.11.1</ecNumber>
    </recommendedName>
</protein>
<dbReference type="GO" id="GO:0048544">
    <property type="term" value="P:recognition of pollen"/>
    <property type="evidence" value="ECO:0007669"/>
    <property type="project" value="InterPro"/>
</dbReference>